<feature type="compositionally biased region" description="Polar residues" evidence="1">
    <location>
        <begin position="1"/>
        <end position="10"/>
    </location>
</feature>
<dbReference type="InterPro" id="IPR006597">
    <property type="entry name" value="Sel1-like"/>
</dbReference>
<reference evidence="3 4" key="1">
    <citation type="journal article" date="2015" name="Antonie Van Leeuwenhoek">
        <title>Oricola cellulosilytica gen. nov., sp. nov., a cellulose-degrading bacterium of the family Phyllobacteriaceae isolated from surface seashore water, and emended descriptions of Mesorhizobium loti and Phyllobacterium myrsinacearum.</title>
        <authorList>
            <person name="Hameed A."/>
            <person name="Shahina M."/>
            <person name="Lai W.A."/>
            <person name="Lin S.Y."/>
            <person name="Young L.S."/>
            <person name="Liu Y.C."/>
            <person name="Hsu Y.H."/>
            <person name="Young C.C."/>
        </authorList>
    </citation>
    <scope>NUCLEOTIDE SEQUENCE [LARGE SCALE GENOMIC DNA]</scope>
    <source>
        <strain evidence="3 4">KCTC 52183</strain>
    </source>
</reference>
<dbReference type="AlphaFoldDB" id="A0A4R0PHN9"/>
<feature type="region of interest" description="Disordered" evidence="1">
    <location>
        <begin position="890"/>
        <end position="915"/>
    </location>
</feature>
<feature type="domain" description="Peptidoglycan binding-like" evidence="2">
    <location>
        <begin position="1159"/>
        <end position="1212"/>
    </location>
</feature>
<organism evidence="3 4">
    <name type="scientific">Oricola cellulosilytica</name>
    <dbReference type="NCBI Taxonomy" id="1429082"/>
    <lineage>
        <taxon>Bacteria</taxon>
        <taxon>Pseudomonadati</taxon>
        <taxon>Pseudomonadota</taxon>
        <taxon>Alphaproteobacteria</taxon>
        <taxon>Hyphomicrobiales</taxon>
        <taxon>Ahrensiaceae</taxon>
        <taxon>Oricola</taxon>
    </lineage>
</organism>
<feature type="region of interest" description="Disordered" evidence="1">
    <location>
        <begin position="615"/>
        <end position="734"/>
    </location>
</feature>
<dbReference type="SUPFAM" id="SSF81901">
    <property type="entry name" value="HCP-like"/>
    <property type="match status" value="1"/>
</dbReference>
<dbReference type="InterPro" id="IPR036365">
    <property type="entry name" value="PGBD-like_sf"/>
</dbReference>
<name>A0A4R0PHN9_9HYPH</name>
<dbReference type="SMART" id="SM00671">
    <property type="entry name" value="SEL1"/>
    <property type="match status" value="4"/>
</dbReference>
<dbReference type="PANTHER" id="PTHR11102:SF160">
    <property type="entry name" value="ERAD-ASSOCIATED E3 UBIQUITIN-PROTEIN LIGASE COMPONENT HRD3"/>
    <property type="match status" value="1"/>
</dbReference>
<evidence type="ECO:0000256" key="1">
    <source>
        <dbReference type="SAM" id="MobiDB-lite"/>
    </source>
</evidence>
<evidence type="ECO:0000259" key="2">
    <source>
        <dbReference type="Pfam" id="PF01471"/>
    </source>
</evidence>
<feature type="compositionally biased region" description="Acidic residues" evidence="1">
    <location>
        <begin position="717"/>
        <end position="726"/>
    </location>
</feature>
<dbReference type="RefSeq" id="WP_131565492.1">
    <property type="nucleotide sequence ID" value="NZ_JAINFK010000001.1"/>
</dbReference>
<dbReference type="Gene3D" id="1.25.40.10">
    <property type="entry name" value="Tetratricopeptide repeat domain"/>
    <property type="match status" value="1"/>
</dbReference>
<keyword evidence="4" id="KW-1185">Reference proteome</keyword>
<dbReference type="InterPro" id="IPR002477">
    <property type="entry name" value="Peptidoglycan-bd-like"/>
</dbReference>
<dbReference type="InterPro" id="IPR036366">
    <property type="entry name" value="PGBDSf"/>
</dbReference>
<dbReference type="OrthoDB" id="5295703at2"/>
<dbReference type="Pfam" id="PF01471">
    <property type="entry name" value="PG_binding_1"/>
    <property type="match status" value="1"/>
</dbReference>
<dbReference type="Proteomes" id="UP000291301">
    <property type="component" value="Unassembled WGS sequence"/>
</dbReference>
<dbReference type="PANTHER" id="PTHR11102">
    <property type="entry name" value="SEL-1-LIKE PROTEIN"/>
    <property type="match status" value="1"/>
</dbReference>
<dbReference type="Pfam" id="PF08238">
    <property type="entry name" value="Sel1"/>
    <property type="match status" value="4"/>
</dbReference>
<feature type="compositionally biased region" description="Low complexity" evidence="1">
    <location>
        <begin position="865"/>
        <end position="878"/>
    </location>
</feature>
<gene>
    <name evidence="3" type="ORF">E0D97_03715</name>
</gene>
<dbReference type="SUPFAM" id="SSF47090">
    <property type="entry name" value="PGBD-like"/>
    <property type="match status" value="1"/>
</dbReference>
<evidence type="ECO:0000313" key="4">
    <source>
        <dbReference type="Proteomes" id="UP000291301"/>
    </source>
</evidence>
<feature type="region of interest" description="Disordered" evidence="1">
    <location>
        <begin position="842"/>
        <end position="878"/>
    </location>
</feature>
<accession>A0A4R0PHN9</accession>
<feature type="compositionally biased region" description="Low complexity" evidence="1">
    <location>
        <begin position="640"/>
        <end position="660"/>
    </location>
</feature>
<dbReference type="EMBL" id="SJST01000001">
    <property type="protein sequence ID" value="TCD16538.1"/>
    <property type="molecule type" value="Genomic_DNA"/>
</dbReference>
<feature type="region of interest" description="Disordered" evidence="1">
    <location>
        <begin position="1"/>
        <end position="21"/>
    </location>
</feature>
<dbReference type="Gene3D" id="1.10.287.1490">
    <property type="match status" value="1"/>
</dbReference>
<evidence type="ECO:0000313" key="3">
    <source>
        <dbReference type="EMBL" id="TCD16538.1"/>
    </source>
</evidence>
<dbReference type="Gene3D" id="1.10.101.10">
    <property type="entry name" value="PGBD-like superfamily/PGBD"/>
    <property type="match status" value="1"/>
</dbReference>
<dbReference type="InterPro" id="IPR050767">
    <property type="entry name" value="Sel1_AlgK"/>
</dbReference>
<feature type="region of interest" description="Disordered" evidence="1">
    <location>
        <begin position="774"/>
        <end position="802"/>
    </location>
</feature>
<protein>
    <recommendedName>
        <fullName evidence="2">Peptidoglycan binding-like domain-containing protein</fullName>
    </recommendedName>
</protein>
<sequence length="1219" mass="129652">MQNRPSQSGIRQAPRRAGTTLDKLDDALSVLERRIGIAARTAQASASRDDISAIRARQEALAHTRTAIPPRTTGTAGAGDASLRRELENMRAALNAELSNTISSQFEAMREDLRLLQTRGDGIAAGDLSAGFDRLTRELGVVASRVEHNDAASLRSEVEELKAHVAELAREDTLRDMTERWSVIEQEIGALPETLGSRDDLMGIADRISQIDEAMSGLPNSRAMESMEDQVRALAEAVATLASQNAAISPDYLTAIDERLDEISRAIVAVSVSSAPPEIDPTPFDRIEARLSSLARQIEEQGGDSSRSAVDTKLAEIGARLDALHSATANMASPDDAFDKLSDRLEEVMHSLQDGSPPASVPDEVLDRLNSRFEEIASRLDSHHSSAEQAGARMFQSLDARMEELARRIEENERDSASVPTFDHMERRIEEIAQMLTSGEGQVSAPPGGADPDAFENLEAQIAALSERLSAMPAPVDNHAVADLAPKLIAIGEQFANGREEMISAAREAAEEIVTKFAHGASEQERDVLGRLAADLHALDELARNADDRNVRTFEAIHDTLVKVADRIAGLEEGLARNRETGTPAAAAAPAPVEALPEQFWSEADKKEIDDAPAIDIADDGEVAEPPRERDTAPPRMPVSPAEAAALAAGAAASPADAGEGMLAPAVETGPGDRKSASTSILGNLRNRLNRSTAEPAAETIEDEVPEIFGKAHSSEEAPEVADEPLEPGSGGPDLAAIMKRVRAERSGAPDADSADEAGKSDFIAAARRAARAAADEAAITERPDQPGRNGKKSRAEQPRSRRPLMLGVGAILLALMAIPLVRNVLLEDNVAPVDVVAIDEKPSATETESPSVATEGPEPGQSEASASPDAAPQVAAEAPVVVREAVPVVAEESEEVSSDAPAPVVETDDPEDAAGQSSLETLTLDDVPEEIGPVALREAVVAGDPKAMFVVGDRMMINGPAAPDSDLEGAARWYEMAAELGYAPAQYRIGNFYEKGHGLARDADAAKTWYQLAAEQGNASAMHNLAVLFATEINGKRDMASAGRWFLEAAELGVRDSQVNLGILSARGEGVAQDLVESYKWLALAAAAGDADALAKRDEVATFMRPDQLETARGRVELWKPKPVDPEVNTVEVPDAWKTDKAVTAASATISGDDMTRAIRNIQAILNQNGFDAGPPDGIMGNKTRAAIIEFQKANGLMPTGEVDRALVDKLLEHNRTA</sequence>
<proteinExistence type="predicted"/>
<dbReference type="InterPro" id="IPR011990">
    <property type="entry name" value="TPR-like_helical_dom_sf"/>
</dbReference>
<comment type="caution">
    <text evidence="3">The sequence shown here is derived from an EMBL/GenBank/DDBJ whole genome shotgun (WGS) entry which is preliminary data.</text>
</comment>